<proteinExistence type="predicted"/>
<reference evidence="1 2" key="1">
    <citation type="submission" date="2021-06" db="EMBL/GenBank/DDBJ databases">
        <title>Caerostris extrusa draft genome.</title>
        <authorList>
            <person name="Kono N."/>
            <person name="Arakawa K."/>
        </authorList>
    </citation>
    <scope>NUCLEOTIDE SEQUENCE [LARGE SCALE GENOMIC DNA]</scope>
</reference>
<gene>
    <name evidence="1" type="ORF">CEXT_570781</name>
</gene>
<protein>
    <recommendedName>
        <fullName evidence="3">Ycf15</fullName>
    </recommendedName>
</protein>
<accession>A0AAV4XYY7</accession>
<dbReference type="Proteomes" id="UP001054945">
    <property type="component" value="Unassembled WGS sequence"/>
</dbReference>
<organism evidence="1 2">
    <name type="scientific">Caerostris extrusa</name>
    <name type="common">Bark spider</name>
    <name type="synonym">Caerostris bankana</name>
    <dbReference type="NCBI Taxonomy" id="172846"/>
    <lineage>
        <taxon>Eukaryota</taxon>
        <taxon>Metazoa</taxon>
        <taxon>Ecdysozoa</taxon>
        <taxon>Arthropoda</taxon>
        <taxon>Chelicerata</taxon>
        <taxon>Arachnida</taxon>
        <taxon>Araneae</taxon>
        <taxon>Araneomorphae</taxon>
        <taxon>Entelegynae</taxon>
        <taxon>Araneoidea</taxon>
        <taxon>Araneidae</taxon>
        <taxon>Caerostris</taxon>
    </lineage>
</organism>
<dbReference type="EMBL" id="BPLR01001123">
    <property type="protein sequence ID" value="GIZ00138.1"/>
    <property type="molecule type" value="Genomic_DNA"/>
</dbReference>
<evidence type="ECO:0000313" key="2">
    <source>
        <dbReference type="Proteomes" id="UP001054945"/>
    </source>
</evidence>
<dbReference type="AlphaFoldDB" id="A0AAV4XYY7"/>
<comment type="caution">
    <text evidence="1">The sequence shown here is derived from an EMBL/GenBank/DDBJ whole genome shotgun (WGS) entry which is preliminary data.</text>
</comment>
<sequence length="88" mass="10220">MNSSKTLNSTINWAKPGFTYHFLILLSCSCINENPRRIHAPLRLHEFLFPRRSIHICNRNSRGWTTGEEGNPIITCAQSESPWEFKFV</sequence>
<evidence type="ECO:0000313" key="1">
    <source>
        <dbReference type="EMBL" id="GIZ00138.1"/>
    </source>
</evidence>
<name>A0AAV4XYY7_CAEEX</name>
<keyword evidence="2" id="KW-1185">Reference proteome</keyword>
<dbReference type="PROSITE" id="PS51257">
    <property type="entry name" value="PROKAR_LIPOPROTEIN"/>
    <property type="match status" value="1"/>
</dbReference>
<evidence type="ECO:0008006" key="3">
    <source>
        <dbReference type="Google" id="ProtNLM"/>
    </source>
</evidence>